<dbReference type="CDD" id="cd00038">
    <property type="entry name" value="CAP_ED"/>
    <property type="match status" value="2"/>
</dbReference>
<dbReference type="SUPFAM" id="SSF51206">
    <property type="entry name" value="cAMP-binding domain-like"/>
    <property type="match status" value="2"/>
</dbReference>
<name>A0AAU9JYV1_9CILI</name>
<dbReference type="EMBL" id="CAJZBQ010000048">
    <property type="protein sequence ID" value="CAG9329756.1"/>
    <property type="molecule type" value="Genomic_DNA"/>
</dbReference>
<dbReference type="PROSITE" id="PS50042">
    <property type="entry name" value="CNMP_BINDING_3"/>
    <property type="match status" value="2"/>
</dbReference>
<dbReference type="InterPro" id="IPR018490">
    <property type="entry name" value="cNMP-bd_dom_sf"/>
</dbReference>
<dbReference type="SMART" id="SM00100">
    <property type="entry name" value="cNMP"/>
    <property type="match status" value="2"/>
</dbReference>
<dbReference type="PANTHER" id="PTHR23011">
    <property type="entry name" value="CYCLIC NUCLEOTIDE-BINDING DOMAIN CONTAINING PROTEIN"/>
    <property type="match status" value="1"/>
</dbReference>
<accession>A0AAU9JYV1</accession>
<comment type="caution">
    <text evidence="2">The sequence shown here is derived from an EMBL/GenBank/DDBJ whole genome shotgun (WGS) entry which is preliminary data.</text>
</comment>
<feature type="domain" description="Cyclic nucleotide-binding" evidence="1">
    <location>
        <begin position="186"/>
        <end position="310"/>
    </location>
</feature>
<dbReference type="Gene3D" id="2.60.120.10">
    <property type="entry name" value="Jelly Rolls"/>
    <property type="match status" value="2"/>
</dbReference>
<proteinExistence type="predicted"/>
<evidence type="ECO:0000313" key="3">
    <source>
        <dbReference type="Proteomes" id="UP001162131"/>
    </source>
</evidence>
<organism evidence="2 3">
    <name type="scientific">Blepharisma stoltei</name>
    <dbReference type="NCBI Taxonomy" id="1481888"/>
    <lineage>
        <taxon>Eukaryota</taxon>
        <taxon>Sar</taxon>
        <taxon>Alveolata</taxon>
        <taxon>Ciliophora</taxon>
        <taxon>Postciliodesmatophora</taxon>
        <taxon>Heterotrichea</taxon>
        <taxon>Heterotrichida</taxon>
        <taxon>Blepharismidae</taxon>
        <taxon>Blepharisma</taxon>
    </lineage>
</organism>
<reference evidence="2" key="1">
    <citation type="submission" date="2021-09" db="EMBL/GenBank/DDBJ databases">
        <authorList>
            <consortium name="AG Swart"/>
            <person name="Singh M."/>
            <person name="Singh A."/>
            <person name="Seah K."/>
            <person name="Emmerich C."/>
        </authorList>
    </citation>
    <scope>NUCLEOTIDE SEQUENCE</scope>
    <source>
        <strain evidence="2">ATCC30299</strain>
    </source>
</reference>
<protein>
    <recommendedName>
        <fullName evidence="1">Cyclic nucleotide-binding domain-containing protein</fullName>
    </recommendedName>
</protein>
<dbReference type="PANTHER" id="PTHR23011:SF28">
    <property type="entry name" value="CYCLIC NUCLEOTIDE-BINDING DOMAIN CONTAINING PROTEIN"/>
    <property type="match status" value="1"/>
</dbReference>
<dbReference type="InterPro" id="IPR000595">
    <property type="entry name" value="cNMP-bd_dom"/>
</dbReference>
<dbReference type="AlphaFoldDB" id="A0AAU9JYV1"/>
<gene>
    <name evidence="2" type="ORF">BSTOLATCC_MIC49375</name>
</gene>
<feature type="domain" description="Cyclic nucleotide-binding" evidence="1">
    <location>
        <begin position="64"/>
        <end position="166"/>
    </location>
</feature>
<sequence>MSQTASIYTEKRNSQLSAESLQTDMPTFERDQFKVLISALRLQIKDRSPDLLQRIAVTANSLKFFQALNEQHSEEFVVLCCKYMTYMFHKADSFICHQGDSTHCIYVILYGSVKVMTDNNQVGELVAGDHFGPTENFAGLIHFLSYQCKTACHIGVIETSDFKWILDKMLSEKVNSIIEVLHKLPVLQSLTRHYIQKLGNYFKPKRLRRGQFLYKESERAEDIFFIQDGEFRISKKISLQVKSDRDFPRKSSLLYKNHKSNTQLAILGKGEIIGEEDALSDSHRRSTSCQCISEVGNVLIISKENFTKYVLVTDEGKELFKSWNLSKQGSRQGVLEKAVKLQKINVGLIHIANDESPVEIPQNIATSNNYHRKSSSSKFPSTPKLSCMTPISSSNQELIGFNKPKTPSNYLGYKTLRSEKIRIKQKYKEGLRNIHMLKSKSSSSLASPLYLSPKQERIAVINIQNIEDQICIDEWEYKLKREMWTSQRKLKRVTKSDHNMFRMNPFYVH</sequence>
<evidence type="ECO:0000259" key="1">
    <source>
        <dbReference type="PROSITE" id="PS50042"/>
    </source>
</evidence>
<dbReference type="Proteomes" id="UP001162131">
    <property type="component" value="Unassembled WGS sequence"/>
</dbReference>
<dbReference type="InterPro" id="IPR014710">
    <property type="entry name" value="RmlC-like_jellyroll"/>
</dbReference>
<keyword evidence="3" id="KW-1185">Reference proteome</keyword>
<evidence type="ECO:0000313" key="2">
    <source>
        <dbReference type="EMBL" id="CAG9329756.1"/>
    </source>
</evidence>
<dbReference type="Pfam" id="PF00027">
    <property type="entry name" value="cNMP_binding"/>
    <property type="match status" value="1"/>
</dbReference>